<protein>
    <submittedName>
        <fullName evidence="1">Uncharacterized protein</fullName>
    </submittedName>
</protein>
<name>A0A8X6VE70_TRICX</name>
<evidence type="ECO:0000313" key="1">
    <source>
        <dbReference type="EMBL" id="GFY04613.1"/>
    </source>
</evidence>
<accession>A0A8X6VE70</accession>
<dbReference type="EMBL" id="BMAU01021244">
    <property type="protein sequence ID" value="GFY04613.1"/>
    <property type="molecule type" value="Genomic_DNA"/>
</dbReference>
<sequence length="118" mass="13053">MSPYAATQGLLATDLVILNHGQITRTTPELAPPSPNFHTTPTLGRLSSTDLTYIDHHHSTHTARLQQYQTLTHDTPATNQSPSPLSYCGHHQNVGERKRRGKIQAVSRICSTSVLFRV</sequence>
<keyword evidence="2" id="KW-1185">Reference proteome</keyword>
<dbReference type="Proteomes" id="UP000887159">
    <property type="component" value="Unassembled WGS sequence"/>
</dbReference>
<organism evidence="1 2">
    <name type="scientific">Trichonephila clavipes</name>
    <name type="common">Golden silk orbweaver</name>
    <name type="synonym">Nephila clavipes</name>
    <dbReference type="NCBI Taxonomy" id="2585209"/>
    <lineage>
        <taxon>Eukaryota</taxon>
        <taxon>Metazoa</taxon>
        <taxon>Ecdysozoa</taxon>
        <taxon>Arthropoda</taxon>
        <taxon>Chelicerata</taxon>
        <taxon>Arachnida</taxon>
        <taxon>Araneae</taxon>
        <taxon>Araneomorphae</taxon>
        <taxon>Entelegynae</taxon>
        <taxon>Araneoidea</taxon>
        <taxon>Nephilidae</taxon>
        <taxon>Trichonephila</taxon>
    </lineage>
</organism>
<dbReference type="AlphaFoldDB" id="A0A8X6VE70"/>
<gene>
    <name evidence="1" type="ORF">TNCV_4416961</name>
</gene>
<reference evidence="1" key="1">
    <citation type="submission" date="2020-08" db="EMBL/GenBank/DDBJ databases">
        <title>Multicomponent nature underlies the extraordinary mechanical properties of spider dragline silk.</title>
        <authorList>
            <person name="Kono N."/>
            <person name="Nakamura H."/>
            <person name="Mori M."/>
            <person name="Yoshida Y."/>
            <person name="Ohtoshi R."/>
            <person name="Malay A.D."/>
            <person name="Moran D.A.P."/>
            <person name="Tomita M."/>
            <person name="Numata K."/>
            <person name="Arakawa K."/>
        </authorList>
    </citation>
    <scope>NUCLEOTIDE SEQUENCE</scope>
</reference>
<proteinExistence type="predicted"/>
<comment type="caution">
    <text evidence="1">The sequence shown here is derived from an EMBL/GenBank/DDBJ whole genome shotgun (WGS) entry which is preliminary data.</text>
</comment>
<evidence type="ECO:0000313" key="2">
    <source>
        <dbReference type="Proteomes" id="UP000887159"/>
    </source>
</evidence>